<dbReference type="Proteomes" id="UP001150942">
    <property type="component" value="Unassembled WGS sequence"/>
</dbReference>
<dbReference type="Pfam" id="PF00923">
    <property type="entry name" value="TAL_FSA"/>
    <property type="match status" value="1"/>
</dbReference>
<reference evidence="3" key="1">
    <citation type="submission" date="2022-11" db="EMBL/GenBank/DDBJ databases">
        <authorList>
            <person name="Petersen C."/>
        </authorList>
    </citation>
    <scope>NUCLEOTIDE SEQUENCE</scope>
    <source>
        <strain evidence="3">IBT 20477</strain>
    </source>
</reference>
<sequence>MAVRTGLDYMRLCTLIDCDTMDDEVAKTLSPFQDCTSNQAIALGELSKPARTEVIAASQADAKALHPNYSSVGVEALAVEIAVNPYYSYSSEKIVVNALRIVQLFQHVQPGFDVTRVCIKIPSSWEGMMACRTLQLAGVHTLATTLFSMTQAVLAAEVGCTYIAPYVNELKVHVQAGFVDNAKLLPLCAAIQKYYKSINSPTIVLPASLTSVEEIFLLAGVDHLTISPDLLARLCHPYVGNVKSLFDIEATLPIPERDVSFINDPGNYQITFTRDLGGDSQIKLTEAINIFCDAQDQLELLMKKP</sequence>
<dbReference type="EC" id="2.2.1.2" evidence="2"/>
<organism evidence="3 4">
    <name type="scientific">Penicillium cf. viridicatum</name>
    <dbReference type="NCBI Taxonomy" id="2972119"/>
    <lineage>
        <taxon>Eukaryota</taxon>
        <taxon>Fungi</taxon>
        <taxon>Dikarya</taxon>
        <taxon>Ascomycota</taxon>
        <taxon>Pezizomycotina</taxon>
        <taxon>Eurotiomycetes</taxon>
        <taxon>Eurotiomycetidae</taxon>
        <taxon>Eurotiales</taxon>
        <taxon>Aspergillaceae</taxon>
        <taxon>Penicillium</taxon>
    </lineage>
</organism>
<reference evidence="3" key="2">
    <citation type="journal article" date="2023" name="IMA Fungus">
        <title>Comparative genomic study of the Penicillium genus elucidates a diverse pangenome and 15 lateral gene transfer events.</title>
        <authorList>
            <person name="Petersen C."/>
            <person name="Sorensen T."/>
            <person name="Nielsen M.R."/>
            <person name="Sondergaard T.E."/>
            <person name="Sorensen J.L."/>
            <person name="Fitzpatrick D.A."/>
            <person name="Frisvad J.C."/>
            <person name="Nielsen K.L."/>
        </authorList>
    </citation>
    <scope>NUCLEOTIDE SEQUENCE</scope>
    <source>
        <strain evidence="3">IBT 20477</strain>
    </source>
</reference>
<evidence type="ECO:0000256" key="1">
    <source>
        <dbReference type="ARBA" id="ARBA00023270"/>
    </source>
</evidence>
<name>A0A9W9MBF1_9EURO</name>
<dbReference type="GO" id="GO:0005975">
    <property type="term" value="P:carbohydrate metabolic process"/>
    <property type="evidence" value="ECO:0007669"/>
    <property type="project" value="InterPro"/>
</dbReference>
<comment type="catalytic activity">
    <reaction evidence="2">
        <text>D-sedoheptulose 7-phosphate + D-glyceraldehyde 3-phosphate = D-erythrose 4-phosphate + beta-D-fructose 6-phosphate</text>
        <dbReference type="Rhea" id="RHEA:17053"/>
        <dbReference type="ChEBI" id="CHEBI:16897"/>
        <dbReference type="ChEBI" id="CHEBI:57483"/>
        <dbReference type="ChEBI" id="CHEBI:57634"/>
        <dbReference type="ChEBI" id="CHEBI:59776"/>
        <dbReference type="EC" id="2.2.1.2"/>
    </reaction>
</comment>
<comment type="caution">
    <text evidence="3">The sequence shown here is derived from an EMBL/GenBank/DDBJ whole genome shotgun (WGS) entry which is preliminary data.</text>
</comment>
<dbReference type="InterPro" id="IPR018225">
    <property type="entry name" value="Transaldolase_AS"/>
</dbReference>
<evidence type="ECO:0000256" key="2">
    <source>
        <dbReference type="RuleBase" id="RU000501"/>
    </source>
</evidence>
<dbReference type="AlphaFoldDB" id="A0A9W9MBF1"/>
<keyword evidence="1" id="KW-0704">Schiff base</keyword>
<keyword evidence="2" id="KW-0570">Pentose shunt</keyword>
<evidence type="ECO:0000313" key="3">
    <source>
        <dbReference type="EMBL" id="KAJ5196871.1"/>
    </source>
</evidence>
<dbReference type="GO" id="GO:0004801">
    <property type="term" value="F:transaldolase activity"/>
    <property type="evidence" value="ECO:0007669"/>
    <property type="project" value="UniProtKB-EC"/>
</dbReference>
<dbReference type="OrthoDB" id="1711136at2759"/>
<dbReference type="InterPro" id="IPR001585">
    <property type="entry name" value="TAL/FSA"/>
</dbReference>
<dbReference type="SUPFAM" id="SSF51569">
    <property type="entry name" value="Aldolase"/>
    <property type="match status" value="1"/>
</dbReference>
<dbReference type="InterPro" id="IPR013785">
    <property type="entry name" value="Aldolase_TIM"/>
</dbReference>
<protein>
    <recommendedName>
        <fullName evidence="2">Transaldolase</fullName>
        <ecNumber evidence="2">2.2.1.2</ecNumber>
    </recommendedName>
</protein>
<gene>
    <name evidence="3" type="ORF">N7449_007350</name>
</gene>
<dbReference type="PROSITE" id="PS00958">
    <property type="entry name" value="TRANSALDOLASE_2"/>
    <property type="match status" value="1"/>
</dbReference>
<dbReference type="PANTHER" id="PTHR10683">
    <property type="entry name" value="TRANSALDOLASE"/>
    <property type="match status" value="1"/>
</dbReference>
<dbReference type="PANTHER" id="PTHR10683:SF34">
    <property type="entry name" value="TRANSALDOLASE"/>
    <property type="match status" value="1"/>
</dbReference>
<comment type="pathway">
    <text evidence="2">Carbohydrate degradation; pentose phosphate pathway; D-glyceraldehyde 3-phosphate and beta-D-fructose 6-phosphate from D-ribose 5-phosphate and D-xylulose 5-phosphate (non-oxidative stage): step 2/3.</text>
</comment>
<accession>A0A9W9MBF1</accession>
<proteinExistence type="predicted"/>
<comment type="function">
    <text evidence="2">Catalyzes the rate-limiting step of the non-oxidative phase in the pentose phosphate pathway. Catalyzes the reversible conversion of sedheptulose-7-phosphate and D-glyceraldehyde 3-phosphate into erythrose-4-phosphate and beta-D-fructose 6-phosphate.</text>
</comment>
<keyword evidence="4" id="KW-1185">Reference proteome</keyword>
<dbReference type="GO" id="GO:0009052">
    <property type="term" value="P:pentose-phosphate shunt, non-oxidative branch"/>
    <property type="evidence" value="ECO:0007669"/>
    <property type="project" value="TreeGrafter"/>
</dbReference>
<dbReference type="Gene3D" id="3.20.20.70">
    <property type="entry name" value="Aldolase class I"/>
    <property type="match status" value="1"/>
</dbReference>
<evidence type="ECO:0000313" key="4">
    <source>
        <dbReference type="Proteomes" id="UP001150942"/>
    </source>
</evidence>
<keyword evidence="2" id="KW-0808">Transferase</keyword>
<dbReference type="EMBL" id="JAPQKQ010000005">
    <property type="protein sequence ID" value="KAJ5196871.1"/>
    <property type="molecule type" value="Genomic_DNA"/>
</dbReference>